<evidence type="ECO:0000313" key="7">
    <source>
        <dbReference type="EMBL" id="MBD0415075.1"/>
    </source>
</evidence>
<accession>A0A8J6U4V0</accession>
<keyword evidence="3" id="KW-0547">Nucleotide-binding</keyword>
<keyword evidence="8" id="KW-1185">Reference proteome</keyword>
<dbReference type="InterPro" id="IPR025110">
    <property type="entry name" value="AMP-bd_C"/>
</dbReference>
<dbReference type="GO" id="GO:0015645">
    <property type="term" value="F:fatty acid ligase activity"/>
    <property type="evidence" value="ECO:0007669"/>
    <property type="project" value="TreeGrafter"/>
</dbReference>
<dbReference type="Pfam" id="PF00501">
    <property type="entry name" value="AMP-binding"/>
    <property type="match status" value="1"/>
</dbReference>
<dbReference type="InterPro" id="IPR045851">
    <property type="entry name" value="AMP-bd_C_sf"/>
</dbReference>
<dbReference type="Gene3D" id="3.40.50.12780">
    <property type="entry name" value="N-terminal domain of ligase-like"/>
    <property type="match status" value="1"/>
</dbReference>
<evidence type="ECO:0000256" key="1">
    <source>
        <dbReference type="ARBA" id="ARBA00006432"/>
    </source>
</evidence>
<keyword evidence="2" id="KW-0436">Ligase</keyword>
<name>A0A8J6U4V0_9HYPH</name>
<dbReference type="GO" id="GO:0004321">
    <property type="term" value="F:fatty-acyl-CoA synthase activity"/>
    <property type="evidence" value="ECO:0007669"/>
    <property type="project" value="TreeGrafter"/>
</dbReference>
<dbReference type="GO" id="GO:0006633">
    <property type="term" value="P:fatty acid biosynthetic process"/>
    <property type="evidence" value="ECO:0007669"/>
    <property type="project" value="TreeGrafter"/>
</dbReference>
<evidence type="ECO:0000256" key="3">
    <source>
        <dbReference type="ARBA" id="ARBA00022741"/>
    </source>
</evidence>
<comment type="similarity">
    <text evidence="1">Belongs to the ATP-dependent AMP-binding enzyme family.</text>
</comment>
<dbReference type="Gene3D" id="3.30.300.30">
    <property type="match status" value="1"/>
</dbReference>
<dbReference type="GO" id="GO:0006637">
    <property type="term" value="P:acyl-CoA metabolic process"/>
    <property type="evidence" value="ECO:0007669"/>
    <property type="project" value="TreeGrafter"/>
</dbReference>
<gene>
    <name evidence="7" type="ORF">ICI42_10455</name>
</gene>
<dbReference type="SUPFAM" id="SSF56801">
    <property type="entry name" value="Acetyl-CoA synthetase-like"/>
    <property type="match status" value="1"/>
</dbReference>
<dbReference type="InterPro" id="IPR020845">
    <property type="entry name" value="AMP-binding_CS"/>
</dbReference>
<dbReference type="PROSITE" id="PS00455">
    <property type="entry name" value="AMP_BINDING"/>
    <property type="match status" value="1"/>
</dbReference>
<dbReference type="EMBL" id="JACVVX010000003">
    <property type="protein sequence ID" value="MBD0415075.1"/>
    <property type="molecule type" value="Genomic_DNA"/>
</dbReference>
<evidence type="ECO:0000256" key="4">
    <source>
        <dbReference type="ARBA" id="ARBA00022840"/>
    </source>
</evidence>
<evidence type="ECO:0000256" key="2">
    <source>
        <dbReference type="ARBA" id="ARBA00022598"/>
    </source>
</evidence>
<keyword evidence="4" id="KW-0067">ATP-binding</keyword>
<feature type="domain" description="AMP-dependent synthetase/ligase" evidence="5">
    <location>
        <begin position="31"/>
        <end position="402"/>
    </location>
</feature>
<evidence type="ECO:0000259" key="5">
    <source>
        <dbReference type="Pfam" id="PF00501"/>
    </source>
</evidence>
<evidence type="ECO:0000313" key="8">
    <source>
        <dbReference type="Proteomes" id="UP000643405"/>
    </source>
</evidence>
<dbReference type="InterPro" id="IPR051087">
    <property type="entry name" value="Mitochondrial_ACSM"/>
</dbReference>
<evidence type="ECO:0000259" key="6">
    <source>
        <dbReference type="Pfam" id="PF13193"/>
    </source>
</evidence>
<dbReference type="RefSeq" id="WP_188164526.1">
    <property type="nucleotide sequence ID" value="NZ_JACVVX010000003.1"/>
</dbReference>
<dbReference type="PANTHER" id="PTHR43605:SF10">
    <property type="entry name" value="ACYL-COA SYNTHETASE MEDIUM CHAIN FAMILY MEMBER 3"/>
    <property type="match status" value="1"/>
</dbReference>
<dbReference type="Pfam" id="PF13193">
    <property type="entry name" value="AMP-binding_C"/>
    <property type="match status" value="1"/>
</dbReference>
<dbReference type="PANTHER" id="PTHR43605">
    <property type="entry name" value="ACYL-COENZYME A SYNTHETASE"/>
    <property type="match status" value="1"/>
</dbReference>
<dbReference type="InterPro" id="IPR000873">
    <property type="entry name" value="AMP-dep_synth/lig_dom"/>
</dbReference>
<dbReference type="Proteomes" id="UP000643405">
    <property type="component" value="Unassembled WGS sequence"/>
</dbReference>
<dbReference type="GO" id="GO:0005524">
    <property type="term" value="F:ATP binding"/>
    <property type="evidence" value="ECO:0007669"/>
    <property type="project" value="UniProtKB-KW"/>
</dbReference>
<proteinExistence type="inferred from homology"/>
<protein>
    <submittedName>
        <fullName evidence="7">AMP-binding protein</fullName>
    </submittedName>
</protein>
<dbReference type="InterPro" id="IPR042099">
    <property type="entry name" value="ANL_N_sf"/>
</dbReference>
<comment type="caution">
    <text evidence="7">The sequence shown here is derived from an EMBL/GenBank/DDBJ whole genome shotgun (WGS) entry which is preliminary data.</text>
</comment>
<reference evidence="7" key="1">
    <citation type="submission" date="2020-09" db="EMBL/GenBank/DDBJ databases">
        <title>Genome seq and assembly of Tianweitania sp.</title>
        <authorList>
            <person name="Chhetri G."/>
        </authorList>
    </citation>
    <scope>NUCLEOTIDE SEQUENCE</scope>
    <source>
        <strain evidence="7">Rool2</strain>
    </source>
</reference>
<sequence>MDRYQSLRDSYRLDPPETFNFGTDVVDAWAANAARNAAAPALIWCNAAGLERSYSFAEIAGLTDRLAAALSRRGVGRGDRVLIMLPRIPAWQLAMVAVLKLGAIAIPCVTMLTAKDIDYRLSNSGARAVITTSAEIAKFASSRPDVLRISVDPLSLPGDSSDETSAPEAWQPLGALLAEDATGFEPAIVQAENPALIFYTSGSTGLPKGVTHAARALFAWRGSAEHWLDLGPDDVMFCTADTGWSKAGTSILFGPWSRGSTVLFYDGPFDADYRLELIARYGVTVYCAAATELRRLVALNLGANPVPSLRLTVSAGESLNPPVLESWKAMTGRPVLEAYGLTETLMLVANYRDTEVRPGAMGRALPGVTLDLITTEGVLAVPGETGQIALRLPSPHLMLGYWQDPERTASTMTTVGGQAYFLTGDNARADEDGYLYYEGRADDVINSAGYRIGPQEVENALVEHPLVREAAAVPTPDSERGEVVKAFVVLHDGHQGTDSLAKELQDFVKRLTAPYKYPRRIEFVTELPKNPVGKIQRRLLRQQEFDVFRALTQTKA</sequence>
<dbReference type="GO" id="GO:0016405">
    <property type="term" value="F:CoA-ligase activity"/>
    <property type="evidence" value="ECO:0007669"/>
    <property type="project" value="UniProtKB-ARBA"/>
</dbReference>
<organism evidence="7 8">
    <name type="scientific">Oryzicola mucosus</name>
    <dbReference type="NCBI Taxonomy" id="2767425"/>
    <lineage>
        <taxon>Bacteria</taxon>
        <taxon>Pseudomonadati</taxon>
        <taxon>Pseudomonadota</taxon>
        <taxon>Alphaproteobacteria</taxon>
        <taxon>Hyphomicrobiales</taxon>
        <taxon>Phyllobacteriaceae</taxon>
        <taxon>Oryzicola</taxon>
    </lineage>
</organism>
<dbReference type="AlphaFoldDB" id="A0A8J6U4V0"/>
<feature type="domain" description="AMP-binding enzyme C-terminal" evidence="6">
    <location>
        <begin position="456"/>
        <end position="534"/>
    </location>
</feature>
<dbReference type="FunFam" id="3.30.300.30:FF:000005">
    <property type="entry name" value="Acyl-coenzyme A synthetase ACSM5, mitochondrial"/>
    <property type="match status" value="1"/>
</dbReference>